<evidence type="ECO:0000256" key="3">
    <source>
        <dbReference type="ARBA" id="ARBA00022448"/>
    </source>
</evidence>
<keyword evidence="4 8" id="KW-0812">Transmembrane</keyword>
<evidence type="ECO:0000313" key="11">
    <source>
        <dbReference type="Proteomes" id="UP000800040"/>
    </source>
</evidence>
<sequence length="535" mass="58358">MAKFSMGEVWSDVKRYRRAYLLTAVASFGGMLFGWDTGLIGGVLTMDAFQHSFNLDPNSSGFANLQGNIVSVLQAGCFFGALASFYVSDTFGRKWALISADVIFIIGSIVQTTCAIGTTSLTQLYVGRVIGGFGVGLISAVVPTYIGENAPRAIRGRCIGCMQLFNVIGICLSFFVNYGIALDITSPTDSTKWRVPFALQMLPGAFLLVGMFFQNESPRWLVEKNRISDAAQALAHVRGKGVEDTEVTQELDEIIADFNGHEKMPMTAQLKAACSGKKMLYRSSFVVILMFWQQWTGTNSINYYAPQIFKQIGLTGNSSGLFATGIYGIVKIVVTAIGLMAFTEQLGRKWCLIFSSIGQAFAMFYIGVNQAVHPPTGELDGNAVFAIICVYLFVVFYSFGWGPIPFVLASECSPNHVRSLLMAASLCTQWLLNFVIAKITPLMLSDITYGTFLLFGSLCLVMGIWTVFCVPETKGVRLESVGELFEGSIIQGCLQDTIPSKCRAKQLRHHHATGDTDSIRGGVGKGARVEQIEDV</sequence>
<dbReference type="OrthoDB" id="508119at2759"/>
<dbReference type="GO" id="GO:0005351">
    <property type="term" value="F:carbohydrate:proton symporter activity"/>
    <property type="evidence" value="ECO:0007669"/>
    <property type="project" value="TreeGrafter"/>
</dbReference>
<dbReference type="PANTHER" id="PTHR48022">
    <property type="entry name" value="PLASTIDIC GLUCOSE TRANSPORTER 4"/>
    <property type="match status" value="1"/>
</dbReference>
<dbReference type="PROSITE" id="PS50850">
    <property type="entry name" value="MFS"/>
    <property type="match status" value="1"/>
</dbReference>
<dbReference type="PROSITE" id="PS00217">
    <property type="entry name" value="SUGAR_TRANSPORT_2"/>
    <property type="match status" value="1"/>
</dbReference>
<feature type="transmembrane region" description="Helical" evidence="8">
    <location>
        <begin position="420"/>
        <end position="441"/>
    </location>
</feature>
<gene>
    <name evidence="10" type="ORF">BDW02DRAFT_511417</name>
</gene>
<feature type="transmembrane region" description="Helical" evidence="8">
    <location>
        <begin position="95"/>
        <end position="119"/>
    </location>
</feature>
<dbReference type="InterPro" id="IPR005829">
    <property type="entry name" value="Sugar_transporter_CS"/>
</dbReference>
<dbReference type="PANTHER" id="PTHR48022:SF81">
    <property type="entry name" value="MAJOR FACILITATOR SUPERFAMILY (MFS) PROFILE DOMAIN-CONTAINING PROTEIN"/>
    <property type="match status" value="1"/>
</dbReference>
<feature type="transmembrane region" description="Helical" evidence="8">
    <location>
        <begin position="158"/>
        <end position="181"/>
    </location>
</feature>
<protein>
    <submittedName>
        <fullName evidence="10">MFS quinate transporter-like protein QutD</fullName>
    </submittedName>
</protein>
<dbReference type="GO" id="GO:0016020">
    <property type="term" value="C:membrane"/>
    <property type="evidence" value="ECO:0007669"/>
    <property type="project" value="UniProtKB-SubCell"/>
</dbReference>
<organism evidence="10 11">
    <name type="scientific">Decorospora gaudefroyi</name>
    <dbReference type="NCBI Taxonomy" id="184978"/>
    <lineage>
        <taxon>Eukaryota</taxon>
        <taxon>Fungi</taxon>
        <taxon>Dikarya</taxon>
        <taxon>Ascomycota</taxon>
        <taxon>Pezizomycotina</taxon>
        <taxon>Dothideomycetes</taxon>
        <taxon>Pleosporomycetidae</taxon>
        <taxon>Pleosporales</taxon>
        <taxon>Pleosporineae</taxon>
        <taxon>Pleosporaceae</taxon>
        <taxon>Decorospora</taxon>
    </lineage>
</organism>
<name>A0A6A5JW87_9PLEO</name>
<evidence type="ECO:0000256" key="4">
    <source>
        <dbReference type="ARBA" id="ARBA00022692"/>
    </source>
</evidence>
<evidence type="ECO:0000256" key="8">
    <source>
        <dbReference type="SAM" id="Phobius"/>
    </source>
</evidence>
<reference evidence="10" key="1">
    <citation type="submission" date="2020-01" db="EMBL/GenBank/DDBJ databases">
        <authorList>
            <consortium name="DOE Joint Genome Institute"/>
            <person name="Haridas S."/>
            <person name="Albert R."/>
            <person name="Binder M."/>
            <person name="Bloem J."/>
            <person name="Labutti K."/>
            <person name="Salamov A."/>
            <person name="Andreopoulos B."/>
            <person name="Baker S.E."/>
            <person name="Barry K."/>
            <person name="Bills G."/>
            <person name="Bluhm B.H."/>
            <person name="Cannon C."/>
            <person name="Castanera R."/>
            <person name="Culley D.E."/>
            <person name="Daum C."/>
            <person name="Ezra D."/>
            <person name="Gonzalez J.B."/>
            <person name="Henrissat B."/>
            <person name="Kuo A."/>
            <person name="Liang C."/>
            <person name="Lipzen A."/>
            <person name="Lutzoni F."/>
            <person name="Magnuson J."/>
            <person name="Mondo S."/>
            <person name="Nolan M."/>
            <person name="Ohm R."/>
            <person name="Pangilinan J."/>
            <person name="Park H.-J."/>
            <person name="Ramirez L."/>
            <person name="Alfaro M."/>
            <person name="Sun H."/>
            <person name="Tritt A."/>
            <person name="Yoshinaga Y."/>
            <person name="Zwiers L.-H."/>
            <person name="Turgeon B.G."/>
            <person name="Goodwin S.B."/>
            <person name="Spatafora J.W."/>
            <person name="Crous P.W."/>
            <person name="Grigoriev I.V."/>
        </authorList>
    </citation>
    <scope>NUCLEOTIDE SEQUENCE</scope>
    <source>
        <strain evidence="10">P77</strain>
    </source>
</reference>
<keyword evidence="11" id="KW-1185">Reference proteome</keyword>
<dbReference type="EMBL" id="ML975495">
    <property type="protein sequence ID" value="KAF1828808.1"/>
    <property type="molecule type" value="Genomic_DNA"/>
</dbReference>
<dbReference type="InterPro" id="IPR036259">
    <property type="entry name" value="MFS_trans_sf"/>
</dbReference>
<dbReference type="InterPro" id="IPR050360">
    <property type="entry name" value="MFS_Sugar_Transporters"/>
</dbReference>
<proteinExistence type="inferred from homology"/>
<feature type="transmembrane region" description="Helical" evidence="8">
    <location>
        <begin position="65"/>
        <end position="88"/>
    </location>
</feature>
<dbReference type="InterPro" id="IPR020846">
    <property type="entry name" value="MFS_dom"/>
</dbReference>
<comment type="subcellular location">
    <subcellularLocation>
        <location evidence="1">Membrane</location>
        <topology evidence="1">Multi-pass membrane protein</topology>
    </subcellularLocation>
</comment>
<evidence type="ECO:0000256" key="6">
    <source>
        <dbReference type="ARBA" id="ARBA00023136"/>
    </source>
</evidence>
<feature type="transmembrane region" description="Helical" evidence="8">
    <location>
        <begin position="447"/>
        <end position="470"/>
    </location>
</feature>
<dbReference type="Gene3D" id="1.20.1250.20">
    <property type="entry name" value="MFS general substrate transporter like domains"/>
    <property type="match status" value="1"/>
</dbReference>
<accession>A0A6A5JW87</accession>
<dbReference type="FunFam" id="1.20.1250.20:FF:000026">
    <property type="entry name" value="MFS quinate transporter QutD"/>
    <property type="match status" value="1"/>
</dbReference>
<evidence type="ECO:0000259" key="9">
    <source>
        <dbReference type="PROSITE" id="PS50850"/>
    </source>
</evidence>
<dbReference type="PRINTS" id="PR00171">
    <property type="entry name" value="SUGRTRNSPORT"/>
</dbReference>
<keyword evidence="3 7" id="KW-0813">Transport</keyword>
<comment type="similarity">
    <text evidence="2 7">Belongs to the major facilitator superfamily. Sugar transporter (TC 2.A.1.1) family.</text>
</comment>
<evidence type="ECO:0000256" key="5">
    <source>
        <dbReference type="ARBA" id="ARBA00022989"/>
    </source>
</evidence>
<dbReference type="InterPro" id="IPR003663">
    <property type="entry name" value="Sugar/inositol_transpt"/>
</dbReference>
<evidence type="ECO:0000313" key="10">
    <source>
        <dbReference type="EMBL" id="KAF1828808.1"/>
    </source>
</evidence>
<dbReference type="AlphaFoldDB" id="A0A6A5JW87"/>
<dbReference type="Pfam" id="PF00083">
    <property type="entry name" value="Sugar_tr"/>
    <property type="match status" value="1"/>
</dbReference>
<feature type="transmembrane region" description="Helical" evidence="8">
    <location>
        <begin position="350"/>
        <end position="368"/>
    </location>
</feature>
<keyword evidence="5 8" id="KW-1133">Transmembrane helix</keyword>
<feature type="transmembrane region" description="Helical" evidence="8">
    <location>
        <begin position="279"/>
        <end position="295"/>
    </location>
</feature>
<dbReference type="Proteomes" id="UP000800040">
    <property type="component" value="Unassembled WGS sequence"/>
</dbReference>
<keyword evidence="6 8" id="KW-0472">Membrane</keyword>
<evidence type="ECO:0000256" key="1">
    <source>
        <dbReference type="ARBA" id="ARBA00004141"/>
    </source>
</evidence>
<feature type="transmembrane region" description="Helical" evidence="8">
    <location>
        <begin position="125"/>
        <end position="146"/>
    </location>
</feature>
<feature type="domain" description="Major facilitator superfamily (MFS) profile" evidence="9">
    <location>
        <begin position="22"/>
        <end position="474"/>
    </location>
</feature>
<dbReference type="InterPro" id="IPR005828">
    <property type="entry name" value="MFS_sugar_transport-like"/>
</dbReference>
<feature type="transmembrane region" description="Helical" evidence="8">
    <location>
        <begin position="321"/>
        <end position="343"/>
    </location>
</feature>
<dbReference type="NCBIfam" id="TIGR00879">
    <property type="entry name" value="SP"/>
    <property type="match status" value="1"/>
</dbReference>
<evidence type="ECO:0000256" key="2">
    <source>
        <dbReference type="ARBA" id="ARBA00010992"/>
    </source>
</evidence>
<feature type="transmembrane region" description="Helical" evidence="8">
    <location>
        <begin position="193"/>
        <end position="213"/>
    </location>
</feature>
<feature type="transmembrane region" description="Helical" evidence="8">
    <location>
        <begin position="20"/>
        <end position="45"/>
    </location>
</feature>
<evidence type="ECO:0000256" key="7">
    <source>
        <dbReference type="RuleBase" id="RU003346"/>
    </source>
</evidence>
<feature type="transmembrane region" description="Helical" evidence="8">
    <location>
        <begin position="383"/>
        <end position="408"/>
    </location>
</feature>
<dbReference type="SUPFAM" id="SSF103473">
    <property type="entry name" value="MFS general substrate transporter"/>
    <property type="match status" value="1"/>
</dbReference>